<organism evidence="1">
    <name type="scientific">Tanacetum cinerariifolium</name>
    <name type="common">Dalmatian daisy</name>
    <name type="synonym">Chrysanthemum cinerariifolium</name>
    <dbReference type="NCBI Taxonomy" id="118510"/>
    <lineage>
        <taxon>Eukaryota</taxon>
        <taxon>Viridiplantae</taxon>
        <taxon>Streptophyta</taxon>
        <taxon>Embryophyta</taxon>
        <taxon>Tracheophyta</taxon>
        <taxon>Spermatophyta</taxon>
        <taxon>Magnoliopsida</taxon>
        <taxon>eudicotyledons</taxon>
        <taxon>Gunneridae</taxon>
        <taxon>Pentapetalae</taxon>
        <taxon>asterids</taxon>
        <taxon>campanulids</taxon>
        <taxon>Asterales</taxon>
        <taxon>Asteraceae</taxon>
        <taxon>Asteroideae</taxon>
        <taxon>Anthemideae</taxon>
        <taxon>Anthemidinae</taxon>
        <taxon>Tanacetum</taxon>
    </lineage>
</organism>
<comment type="caution">
    <text evidence="1">The sequence shown here is derived from an EMBL/GenBank/DDBJ whole genome shotgun (WGS) entry which is preliminary data.</text>
</comment>
<evidence type="ECO:0000313" key="1">
    <source>
        <dbReference type="EMBL" id="GEU54689.1"/>
    </source>
</evidence>
<accession>A0A6L2L0D9</accession>
<dbReference type="AlphaFoldDB" id="A0A6L2L0D9"/>
<proteinExistence type="predicted"/>
<gene>
    <name evidence="1" type="ORF">Tci_026667</name>
</gene>
<protein>
    <submittedName>
        <fullName evidence="1">Uncharacterized protein</fullName>
    </submittedName>
</protein>
<reference evidence="1" key="1">
    <citation type="journal article" date="2019" name="Sci. Rep.">
        <title>Draft genome of Tanacetum cinerariifolium, the natural source of mosquito coil.</title>
        <authorList>
            <person name="Yamashiro T."/>
            <person name="Shiraishi A."/>
            <person name="Satake H."/>
            <person name="Nakayama K."/>
        </authorList>
    </citation>
    <scope>NUCLEOTIDE SEQUENCE</scope>
</reference>
<sequence length="252" mass="28971">MVAILEKSEHNADFHPMVDFIEASPLRYALTVKPTVYVSHIRQFWSTARIETTDEGTQILATVDGLFPFLTPCWYIRVKAQAIYQENQDYLVFYSSRKQSSPSESSATFLIPGGIELLEARNKSASSKRGSFDESSEILFFTSTWMAFRGNRRDLDSFGEETDKIITLRQPTSITFTNGINEVTFKTPYKDYEIDDLTSEGHDLLSSRVVLREDDYRRGCERASDLENRFFLDVDKLDPSYKMETDRINLDG</sequence>
<dbReference type="EMBL" id="BKCJ010003373">
    <property type="protein sequence ID" value="GEU54689.1"/>
    <property type="molecule type" value="Genomic_DNA"/>
</dbReference>
<name>A0A6L2L0D9_TANCI</name>